<reference evidence="3 4" key="1">
    <citation type="submission" date="2021-01" db="EMBL/GenBank/DDBJ databases">
        <title>Whole genome shotgun sequence of Microbispora corallina NBRC 16416.</title>
        <authorList>
            <person name="Komaki H."/>
            <person name="Tamura T."/>
        </authorList>
    </citation>
    <scope>NUCLEOTIDE SEQUENCE [LARGE SCALE GENOMIC DNA]</scope>
    <source>
        <strain evidence="3 4">NBRC 16416</strain>
    </source>
</reference>
<sequence>MALAAVAAILAWAPPAYAGNWAVTELDPLPSRMEPGVAYTVGYWVLQHGTHPFDGTAAELGTTGLRIVGENDKGVTFAGTRLPEPAHYAVTIILPPGVWRLQGVQGVFGTCELGLLTVPGGLRPVPPEFPAAPGGEVKDYWGDAKPPGFPWSSTPVAAAPATPAATTAAPVPATPAPATSAKASSASGGVPYPLAAVLVLAAGAAALLTRRGAGRRAEDDAAEPDGPAQDVITIGRGS</sequence>
<evidence type="ECO:0000256" key="2">
    <source>
        <dbReference type="SAM" id="SignalP"/>
    </source>
</evidence>
<evidence type="ECO:0000313" key="3">
    <source>
        <dbReference type="EMBL" id="GIH42297.1"/>
    </source>
</evidence>
<keyword evidence="2" id="KW-0732">Signal</keyword>
<accession>A0ABQ4G5D9</accession>
<comment type="caution">
    <text evidence="3">The sequence shown here is derived from an EMBL/GenBank/DDBJ whole genome shotgun (WGS) entry which is preliminary data.</text>
</comment>
<name>A0ABQ4G5D9_9ACTN</name>
<feature type="signal peptide" evidence="2">
    <location>
        <begin position="1"/>
        <end position="18"/>
    </location>
</feature>
<proteinExistence type="predicted"/>
<organism evidence="3 4">
    <name type="scientific">Microbispora corallina</name>
    <dbReference type="NCBI Taxonomy" id="83302"/>
    <lineage>
        <taxon>Bacteria</taxon>
        <taxon>Bacillati</taxon>
        <taxon>Actinomycetota</taxon>
        <taxon>Actinomycetes</taxon>
        <taxon>Streptosporangiales</taxon>
        <taxon>Streptosporangiaceae</taxon>
        <taxon>Microbispora</taxon>
    </lineage>
</organism>
<feature type="chain" id="PRO_5047360551" evidence="2">
    <location>
        <begin position="19"/>
        <end position="238"/>
    </location>
</feature>
<dbReference type="Proteomes" id="UP000603904">
    <property type="component" value="Unassembled WGS sequence"/>
</dbReference>
<feature type="region of interest" description="Disordered" evidence="1">
    <location>
        <begin position="211"/>
        <end position="238"/>
    </location>
</feature>
<protein>
    <submittedName>
        <fullName evidence="3">Uncharacterized protein</fullName>
    </submittedName>
</protein>
<gene>
    <name evidence="3" type="ORF">Mco01_52970</name>
</gene>
<dbReference type="EMBL" id="BOOC01000030">
    <property type="protein sequence ID" value="GIH42297.1"/>
    <property type="molecule type" value="Genomic_DNA"/>
</dbReference>
<evidence type="ECO:0000256" key="1">
    <source>
        <dbReference type="SAM" id="MobiDB-lite"/>
    </source>
</evidence>
<evidence type="ECO:0000313" key="4">
    <source>
        <dbReference type="Proteomes" id="UP000603904"/>
    </source>
</evidence>
<keyword evidence="4" id="KW-1185">Reference proteome</keyword>